<dbReference type="InterPro" id="IPR011009">
    <property type="entry name" value="Kinase-like_dom_sf"/>
</dbReference>
<evidence type="ECO:0000256" key="5">
    <source>
        <dbReference type="ARBA" id="ARBA00022741"/>
    </source>
</evidence>
<dbReference type="Gene3D" id="1.10.510.10">
    <property type="entry name" value="Transferase(Phosphotransferase) domain 1"/>
    <property type="match status" value="1"/>
</dbReference>
<dbReference type="Proteomes" id="UP000015104">
    <property type="component" value="Unassembled WGS sequence"/>
</dbReference>
<dbReference type="Pfam" id="PF00069">
    <property type="entry name" value="Pkinase"/>
    <property type="match status" value="1"/>
</dbReference>
<dbReference type="PROSITE" id="PS00108">
    <property type="entry name" value="PROTEIN_KINASE_ST"/>
    <property type="match status" value="1"/>
</dbReference>
<dbReference type="InterPro" id="IPR017441">
    <property type="entry name" value="Protein_kinase_ATP_BS"/>
</dbReference>
<evidence type="ECO:0000256" key="9">
    <source>
        <dbReference type="PROSITE-ProRule" id="PRU10141"/>
    </source>
</evidence>
<dbReference type="SUPFAM" id="SSF56112">
    <property type="entry name" value="Protein kinase-like (PK-like)"/>
    <property type="match status" value="1"/>
</dbReference>
<dbReference type="KEGG" id="tut:107363417"/>
<evidence type="ECO:0000256" key="8">
    <source>
        <dbReference type="ARBA" id="ARBA00023242"/>
    </source>
</evidence>
<keyword evidence="6" id="KW-0418">Kinase</keyword>
<dbReference type="STRING" id="32264.T1KFQ0"/>
<dbReference type="PANTHER" id="PTHR24056">
    <property type="entry name" value="CELL DIVISION PROTEIN KINASE"/>
    <property type="match status" value="1"/>
</dbReference>
<evidence type="ECO:0000256" key="3">
    <source>
        <dbReference type="ARBA" id="ARBA00022527"/>
    </source>
</evidence>
<organism evidence="12 13">
    <name type="scientific">Tetranychus urticae</name>
    <name type="common">Two-spotted spider mite</name>
    <dbReference type="NCBI Taxonomy" id="32264"/>
    <lineage>
        <taxon>Eukaryota</taxon>
        <taxon>Metazoa</taxon>
        <taxon>Ecdysozoa</taxon>
        <taxon>Arthropoda</taxon>
        <taxon>Chelicerata</taxon>
        <taxon>Arachnida</taxon>
        <taxon>Acari</taxon>
        <taxon>Acariformes</taxon>
        <taxon>Trombidiformes</taxon>
        <taxon>Prostigmata</taxon>
        <taxon>Eleutherengona</taxon>
        <taxon>Raphignathae</taxon>
        <taxon>Tetranychoidea</taxon>
        <taxon>Tetranychidae</taxon>
        <taxon>Tetranychus</taxon>
    </lineage>
</organism>
<dbReference type="PANTHER" id="PTHR24056:SF233">
    <property type="entry name" value="CYCLIN-DEPENDENT KINASE 9"/>
    <property type="match status" value="1"/>
</dbReference>
<keyword evidence="8" id="KW-0539">Nucleus</keyword>
<evidence type="ECO:0000256" key="2">
    <source>
        <dbReference type="ARBA" id="ARBA00006485"/>
    </source>
</evidence>
<gene>
    <name evidence="12" type="primary">107363417</name>
</gene>
<feature type="domain" description="Protein kinase" evidence="11">
    <location>
        <begin position="49"/>
        <end position="345"/>
    </location>
</feature>
<keyword evidence="7 9" id="KW-0067">ATP-binding</keyword>
<dbReference type="AlphaFoldDB" id="T1KFQ0"/>
<dbReference type="EMBL" id="CAEY01000038">
    <property type="status" value="NOT_ANNOTATED_CDS"/>
    <property type="molecule type" value="Genomic_DNA"/>
</dbReference>
<dbReference type="eggNOG" id="KOG0669">
    <property type="taxonomic scope" value="Eukaryota"/>
</dbReference>
<evidence type="ECO:0000256" key="4">
    <source>
        <dbReference type="ARBA" id="ARBA00022679"/>
    </source>
</evidence>
<keyword evidence="5 9" id="KW-0547">Nucleotide-binding</keyword>
<comment type="subcellular location">
    <subcellularLocation>
        <location evidence="1">Nucleus</location>
    </subcellularLocation>
</comment>
<reference evidence="13" key="1">
    <citation type="submission" date="2011-08" db="EMBL/GenBank/DDBJ databases">
        <authorList>
            <person name="Rombauts S."/>
        </authorList>
    </citation>
    <scope>NUCLEOTIDE SEQUENCE</scope>
    <source>
        <strain evidence="13">London</strain>
    </source>
</reference>
<evidence type="ECO:0000256" key="1">
    <source>
        <dbReference type="ARBA" id="ARBA00004123"/>
    </source>
</evidence>
<evidence type="ECO:0000313" key="13">
    <source>
        <dbReference type="Proteomes" id="UP000015104"/>
    </source>
</evidence>
<accession>T1KFQ0</accession>
<dbReference type="InterPro" id="IPR050108">
    <property type="entry name" value="CDK"/>
</dbReference>
<dbReference type="GO" id="GO:0004693">
    <property type="term" value="F:cyclin-dependent protein serine/threonine kinase activity"/>
    <property type="evidence" value="ECO:0007669"/>
    <property type="project" value="TreeGrafter"/>
</dbReference>
<reference evidence="12" key="2">
    <citation type="submission" date="2015-06" db="UniProtKB">
        <authorList>
            <consortium name="EnsemblMetazoa"/>
        </authorList>
    </citation>
    <scope>IDENTIFICATION</scope>
</reference>
<dbReference type="Gene3D" id="3.30.200.20">
    <property type="entry name" value="Phosphorylase Kinase, domain 1"/>
    <property type="match status" value="1"/>
</dbReference>
<dbReference type="OMA" id="EMWTRSA"/>
<protein>
    <recommendedName>
        <fullName evidence="11">Protein kinase domain-containing protein</fullName>
    </recommendedName>
</protein>
<dbReference type="SMART" id="SM00220">
    <property type="entry name" value="S_TKc"/>
    <property type="match status" value="1"/>
</dbReference>
<dbReference type="OrthoDB" id="204883at2759"/>
<feature type="binding site" evidence="9">
    <location>
        <position position="78"/>
    </location>
    <ligand>
        <name>ATP</name>
        <dbReference type="ChEBI" id="CHEBI:30616"/>
    </ligand>
</feature>
<dbReference type="InterPro" id="IPR000719">
    <property type="entry name" value="Prot_kinase_dom"/>
</dbReference>
<proteinExistence type="inferred from homology"/>
<keyword evidence="4" id="KW-0808">Transferase</keyword>
<dbReference type="HOGENOM" id="CLU_000288_181_1_1"/>
<sequence length="391" mass="44782">MSNKVPLEDLQRTESTSTSFITCGVNNMPTFNQTASRFPICEDVHKYKYESRVKIGQGTYGEVFKVKHRHNNQYVAIKRILLEKEKEGFPLTAIREIKILQLLKNINIVNLIEICKGETEPNHSRRIAGPTSFYLVLDFCDHDLAGLLANDNVQFNLAEIKSVISQLFNGLSYIHSKKILHRDMKSANVLITRLGVLKLADFGLGRMVGDAEDGFTNRVVTLWYRPPELLLGARKYGPSVDLWGAGCIMAEMWTRSALLPGNSESEQLDLISKLCGSITPEVWPSVKQLELFNKLQLMQGQKRRVKDRLSTYMMDSNAHDLLDRLLTLDPSQRINAADALHHDFLWSEPLPGDLSRVLSQFNQSMFEYYKNSRRRRNPRPKILKQNRTKVF</sequence>
<keyword evidence="13" id="KW-1185">Reference proteome</keyword>
<dbReference type="GO" id="GO:0008353">
    <property type="term" value="F:RNA polymerase II CTD heptapeptide repeat kinase activity"/>
    <property type="evidence" value="ECO:0007669"/>
    <property type="project" value="TreeGrafter"/>
</dbReference>
<comment type="similarity">
    <text evidence="2">Belongs to the protein kinase superfamily. CMGC Ser/Thr protein kinase family. CDC2/CDKX subfamily.</text>
</comment>
<name>T1KFQ0_TETUR</name>
<evidence type="ECO:0000256" key="10">
    <source>
        <dbReference type="RuleBase" id="RU000304"/>
    </source>
</evidence>
<keyword evidence="3 10" id="KW-0723">Serine/threonine-protein kinase</keyword>
<evidence type="ECO:0000259" key="11">
    <source>
        <dbReference type="PROSITE" id="PS50011"/>
    </source>
</evidence>
<dbReference type="FunFam" id="1.10.510.10:FF:000203">
    <property type="entry name" value="Cyclin-dependent kinase 9"/>
    <property type="match status" value="1"/>
</dbReference>
<dbReference type="GO" id="GO:0005524">
    <property type="term" value="F:ATP binding"/>
    <property type="evidence" value="ECO:0007669"/>
    <property type="project" value="UniProtKB-UniRule"/>
</dbReference>
<dbReference type="GO" id="GO:0005634">
    <property type="term" value="C:nucleus"/>
    <property type="evidence" value="ECO:0007669"/>
    <property type="project" value="UniProtKB-SubCell"/>
</dbReference>
<evidence type="ECO:0000256" key="7">
    <source>
        <dbReference type="ARBA" id="ARBA00022840"/>
    </source>
</evidence>
<dbReference type="PROSITE" id="PS00107">
    <property type="entry name" value="PROTEIN_KINASE_ATP"/>
    <property type="match status" value="1"/>
</dbReference>
<dbReference type="InterPro" id="IPR008271">
    <property type="entry name" value="Ser/Thr_kinase_AS"/>
</dbReference>
<dbReference type="PROSITE" id="PS50011">
    <property type="entry name" value="PROTEIN_KINASE_DOM"/>
    <property type="match status" value="1"/>
</dbReference>
<dbReference type="EnsemblMetazoa" id="tetur10g03930.1">
    <property type="protein sequence ID" value="tetur10g03930.1"/>
    <property type="gene ID" value="tetur10g03930"/>
</dbReference>
<evidence type="ECO:0000256" key="6">
    <source>
        <dbReference type="ARBA" id="ARBA00022777"/>
    </source>
</evidence>
<evidence type="ECO:0000313" key="12">
    <source>
        <dbReference type="EnsemblMetazoa" id="tetur10g03930.1"/>
    </source>
</evidence>